<dbReference type="RefSeq" id="WP_377814554.1">
    <property type="nucleotide sequence ID" value="NZ_JBHRSJ010000022.1"/>
</dbReference>
<evidence type="ECO:0000256" key="6">
    <source>
        <dbReference type="ARBA" id="ARBA00023288"/>
    </source>
</evidence>
<dbReference type="PANTHER" id="PTHR30429:SF1">
    <property type="entry name" value="D-METHIONINE-BINDING LIPOPROTEIN METQ-RELATED"/>
    <property type="match status" value="1"/>
</dbReference>
<comment type="subcellular location">
    <subcellularLocation>
        <location evidence="1">Membrane</location>
        <topology evidence="1">Lipid-anchor</topology>
    </subcellularLocation>
</comment>
<dbReference type="Pfam" id="PF03180">
    <property type="entry name" value="Lipoprotein_9"/>
    <property type="match status" value="1"/>
</dbReference>
<organism evidence="8 9">
    <name type="scientific">Azotobacter bryophylli</name>
    <dbReference type="NCBI Taxonomy" id="1986537"/>
    <lineage>
        <taxon>Bacteria</taxon>
        <taxon>Pseudomonadati</taxon>
        <taxon>Pseudomonadota</taxon>
        <taxon>Gammaproteobacteria</taxon>
        <taxon>Pseudomonadales</taxon>
        <taxon>Pseudomonadaceae</taxon>
        <taxon>Azotobacter</taxon>
    </lineage>
</organism>
<reference evidence="9" key="1">
    <citation type="journal article" date="2019" name="Int. J. Syst. Evol. Microbiol.">
        <title>The Global Catalogue of Microorganisms (GCM) 10K type strain sequencing project: providing services to taxonomists for standard genome sequencing and annotation.</title>
        <authorList>
            <consortium name="The Broad Institute Genomics Platform"/>
            <consortium name="The Broad Institute Genome Sequencing Center for Infectious Disease"/>
            <person name="Wu L."/>
            <person name="Ma J."/>
        </authorList>
    </citation>
    <scope>NUCLEOTIDE SEQUENCE [LARGE SCALE GENOMIC DNA]</scope>
    <source>
        <strain evidence="9">KCTC 62195</strain>
    </source>
</reference>
<keyword evidence="9" id="KW-1185">Reference proteome</keyword>
<evidence type="ECO:0000256" key="1">
    <source>
        <dbReference type="ARBA" id="ARBA00004635"/>
    </source>
</evidence>
<dbReference type="PANTHER" id="PTHR30429">
    <property type="entry name" value="D-METHIONINE-BINDING LIPOPROTEIN METQ"/>
    <property type="match status" value="1"/>
</dbReference>
<sequence length="279" mass="30079">MKRRALLRAGAGLLGALAFSVAAQAAALKIGVTPGPLADSVHVAAQEAGRQGLEVEVVEFSDWTAPNLALASKDLDANYFQHQAFLDNAVRESGYPLRAVGIGILSNVGLYSTRIKSFAELKEGARVAVANDPVNQGRGLQLLEKAGLIRLREGVGPRARLGDIVDNPRHLKLVEIDGPQLVRAIDDVDLAQGYPGHFAAAGTLDPGSALLFSGVDDLYYAIRFVARTDNADAPRLQRFIRLYQQSPAVREQIKKSNANNERLYSLPWLHNGAETAQPK</sequence>
<protein>
    <submittedName>
        <fullName evidence="8">MetQ/NlpA family ABC transporter substrate-binding protein</fullName>
    </submittedName>
</protein>
<proteinExistence type="inferred from homology"/>
<dbReference type="EMBL" id="JBHRSJ010000022">
    <property type="protein sequence ID" value="MFC2972898.1"/>
    <property type="molecule type" value="Genomic_DNA"/>
</dbReference>
<dbReference type="Gene3D" id="3.40.190.10">
    <property type="entry name" value="Periplasmic binding protein-like II"/>
    <property type="match status" value="2"/>
</dbReference>
<dbReference type="Proteomes" id="UP001595457">
    <property type="component" value="Unassembled WGS sequence"/>
</dbReference>
<evidence type="ECO:0000256" key="3">
    <source>
        <dbReference type="ARBA" id="ARBA00022729"/>
    </source>
</evidence>
<evidence type="ECO:0000256" key="7">
    <source>
        <dbReference type="SAM" id="SignalP"/>
    </source>
</evidence>
<keyword evidence="3 7" id="KW-0732">Signal</keyword>
<evidence type="ECO:0000256" key="5">
    <source>
        <dbReference type="ARBA" id="ARBA00023139"/>
    </source>
</evidence>
<comment type="caution">
    <text evidence="8">The sequence shown here is derived from an EMBL/GenBank/DDBJ whole genome shotgun (WGS) entry which is preliminary data.</text>
</comment>
<accession>A0ABV7AUU2</accession>
<feature type="signal peptide" evidence="7">
    <location>
        <begin position="1"/>
        <end position="25"/>
    </location>
</feature>
<name>A0ABV7AUU2_9GAMM</name>
<feature type="chain" id="PRO_5045809055" evidence="7">
    <location>
        <begin position="26"/>
        <end position="279"/>
    </location>
</feature>
<evidence type="ECO:0000256" key="2">
    <source>
        <dbReference type="ARBA" id="ARBA00008973"/>
    </source>
</evidence>
<keyword evidence="5" id="KW-0564">Palmitate</keyword>
<evidence type="ECO:0000313" key="8">
    <source>
        <dbReference type="EMBL" id="MFC2972898.1"/>
    </source>
</evidence>
<keyword evidence="4" id="KW-0472">Membrane</keyword>
<dbReference type="InterPro" id="IPR004872">
    <property type="entry name" value="Lipoprotein_NlpA"/>
</dbReference>
<dbReference type="SUPFAM" id="SSF53850">
    <property type="entry name" value="Periplasmic binding protein-like II"/>
    <property type="match status" value="1"/>
</dbReference>
<keyword evidence="6" id="KW-0449">Lipoprotein</keyword>
<comment type="similarity">
    <text evidence="2">Belongs to the NlpA lipoprotein family.</text>
</comment>
<evidence type="ECO:0000313" key="9">
    <source>
        <dbReference type="Proteomes" id="UP001595457"/>
    </source>
</evidence>
<gene>
    <name evidence="8" type="ORF">ACFOJE_11825</name>
</gene>
<evidence type="ECO:0000256" key="4">
    <source>
        <dbReference type="ARBA" id="ARBA00023136"/>
    </source>
</evidence>